<protein>
    <recommendedName>
        <fullName evidence="3">Rhodanese domain-containing protein</fullName>
    </recommendedName>
</protein>
<evidence type="ECO:0000313" key="1">
    <source>
        <dbReference type="EMBL" id="GIH37911.1"/>
    </source>
</evidence>
<dbReference type="EMBL" id="BOOC01000003">
    <property type="protein sequence ID" value="GIH37911.1"/>
    <property type="molecule type" value="Genomic_DNA"/>
</dbReference>
<organism evidence="1 2">
    <name type="scientific">Microbispora corallina</name>
    <dbReference type="NCBI Taxonomy" id="83302"/>
    <lineage>
        <taxon>Bacteria</taxon>
        <taxon>Bacillati</taxon>
        <taxon>Actinomycetota</taxon>
        <taxon>Actinomycetes</taxon>
        <taxon>Streptosporangiales</taxon>
        <taxon>Streptosporangiaceae</taxon>
        <taxon>Microbispora</taxon>
    </lineage>
</organism>
<dbReference type="RefSeq" id="WP_307825562.1">
    <property type="nucleotide sequence ID" value="NZ_BAAAGP010000003.1"/>
</dbReference>
<reference evidence="1 2" key="1">
    <citation type="submission" date="2021-01" db="EMBL/GenBank/DDBJ databases">
        <title>Whole genome shotgun sequence of Microbispora corallina NBRC 16416.</title>
        <authorList>
            <person name="Komaki H."/>
            <person name="Tamura T."/>
        </authorList>
    </citation>
    <scope>NUCLEOTIDE SEQUENCE [LARGE SCALE GENOMIC DNA]</scope>
    <source>
        <strain evidence="1 2">NBRC 16416</strain>
    </source>
</reference>
<sequence length="73" mass="7401">MAATCSTGTAVVSSRGRLAAIRCAITQRTGLVPMIGGFEYWAREGFAVVTASGGERRPPDPLTAPAAAVSCGC</sequence>
<evidence type="ECO:0000313" key="2">
    <source>
        <dbReference type="Proteomes" id="UP000603904"/>
    </source>
</evidence>
<name>A0ABQ4FT24_9ACTN</name>
<proteinExistence type="predicted"/>
<keyword evidence="2" id="KW-1185">Reference proteome</keyword>
<dbReference type="Proteomes" id="UP000603904">
    <property type="component" value="Unassembled WGS sequence"/>
</dbReference>
<gene>
    <name evidence="1" type="ORF">Mco01_09110</name>
</gene>
<evidence type="ECO:0008006" key="3">
    <source>
        <dbReference type="Google" id="ProtNLM"/>
    </source>
</evidence>
<accession>A0ABQ4FT24</accession>
<comment type="caution">
    <text evidence="1">The sequence shown here is derived from an EMBL/GenBank/DDBJ whole genome shotgun (WGS) entry which is preliminary data.</text>
</comment>